<feature type="transmembrane region" description="Helical" evidence="4">
    <location>
        <begin position="575"/>
        <end position="602"/>
    </location>
</feature>
<keyword evidence="3" id="KW-0143">Chaperone</keyword>
<sequence>MQAGQARLAIDWGSANTTAVLAWPDGRWVPLLFDGEPELPSAVLINPGGDVSTGHQAWQAAATAPDRFIPAPRHSPEQRLNVAGAEMDVLDLVASTLRRVAEQAQHTAGLRVEDVRIVVPAGWGPRRRTWLRQAAHRAGLAQPQLVEAPIAVAGHLLTSGVRLPVGSFIVVCDVGAGAEVSVLRRGPGGFEVLATLSDPAAGGAAIDDAVAATVAAHTPPADGGDRWALMATVRAAKHALADRAAVMVPLPDTSATVLTVGLLEQAAYPVLQRVAQLTVEAVAAAEVNPQDLAGVYCVGGVARLPLLQKVLTDALPVAPTVVADRVLATVRGAADAGAATAGEVTPLQEVPVPPVRRAAAIAVPGFASLGLVSQFLLTAEWNGALMYRMALLNWGELAVAAVFALVASLSAGTVLASAIAARTSLTGGTSVTPGVQTGTGILASASLGVAVAGMYAVVGSLYIGDPVAGFLRWTLLPVAPIVAAAAVMALVAARQWRVPPGGWSQLLAFPTGSVVTAGLGMALIQYSLTADRWPSLALWIDIGGRVGGLLLGVGTVMAVVSAPILRLILGVPVAVIAAALVSWPASGILGVIYALAVAVWWLRQLWTRLLRPGVAGRQVR</sequence>
<feature type="transmembrane region" description="Helical" evidence="4">
    <location>
        <begin position="397"/>
        <end position="421"/>
    </location>
</feature>
<keyword evidence="2" id="KW-0067">ATP-binding</keyword>
<name>A0AAU7MDL4_9ACTN</name>
<reference evidence="6" key="2">
    <citation type="submission" date="2024-06" db="EMBL/GenBank/DDBJ databases">
        <title>Micromonospora mangrovi CCTCC AA 2012012 genome sequences.</title>
        <authorList>
            <person name="Gao J."/>
        </authorList>
    </citation>
    <scope>NUCLEOTIDE SEQUENCE</scope>
    <source>
        <strain evidence="6">CCTCC AA 2012012</strain>
    </source>
</reference>
<dbReference type="EMBL" id="CP157762">
    <property type="protein sequence ID" value="XBP94731.1"/>
    <property type="molecule type" value="Genomic_DNA"/>
</dbReference>
<dbReference type="RefSeq" id="WP_350934903.1">
    <property type="nucleotide sequence ID" value="NZ_CP157762.1"/>
</dbReference>
<gene>
    <name evidence="6" type="ORF">ABUL08_04870</name>
    <name evidence="5" type="ORF">VK199_04840</name>
</gene>
<evidence type="ECO:0000256" key="2">
    <source>
        <dbReference type="ARBA" id="ARBA00022840"/>
    </source>
</evidence>
<dbReference type="Pfam" id="PF00012">
    <property type="entry name" value="HSP70"/>
    <property type="match status" value="1"/>
</dbReference>
<feature type="transmembrane region" description="Helical" evidence="4">
    <location>
        <begin position="506"/>
        <end position="528"/>
    </location>
</feature>
<dbReference type="PANTHER" id="PTHR42749">
    <property type="entry name" value="CELL SHAPE-DETERMINING PROTEIN MREB"/>
    <property type="match status" value="1"/>
</dbReference>
<dbReference type="PANTHER" id="PTHR42749:SF1">
    <property type="entry name" value="CELL SHAPE-DETERMINING PROTEIN MREB"/>
    <property type="match status" value="1"/>
</dbReference>
<keyword evidence="4" id="KW-0472">Membrane</keyword>
<dbReference type="SUPFAM" id="SSF53067">
    <property type="entry name" value="Actin-like ATPase domain"/>
    <property type="match status" value="2"/>
</dbReference>
<accession>A0AAU7MDL4</accession>
<protein>
    <submittedName>
        <fullName evidence="5">Hsp70 family protein</fullName>
    </submittedName>
</protein>
<dbReference type="GO" id="GO:0005524">
    <property type="term" value="F:ATP binding"/>
    <property type="evidence" value="ECO:0007669"/>
    <property type="project" value="UniProtKB-KW"/>
</dbReference>
<dbReference type="GO" id="GO:0140662">
    <property type="term" value="F:ATP-dependent protein folding chaperone"/>
    <property type="evidence" value="ECO:0007669"/>
    <property type="project" value="InterPro"/>
</dbReference>
<dbReference type="InterPro" id="IPR043129">
    <property type="entry name" value="ATPase_NBD"/>
</dbReference>
<keyword evidence="4" id="KW-0812">Transmembrane</keyword>
<reference evidence="5" key="1">
    <citation type="submission" date="2024-01" db="EMBL/GenBank/DDBJ databases">
        <title>The genome sequence of Micromonospora mangrovi CCTCC AA 2012012.</title>
        <authorList>
            <person name="Gao J."/>
        </authorList>
    </citation>
    <scope>NUCLEOTIDE SEQUENCE</scope>
    <source>
        <strain evidence="5">CCTCC AA 2012012</strain>
    </source>
</reference>
<evidence type="ECO:0000256" key="3">
    <source>
        <dbReference type="ARBA" id="ARBA00023186"/>
    </source>
</evidence>
<evidence type="ECO:0000256" key="4">
    <source>
        <dbReference type="SAM" id="Phobius"/>
    </source>
</evidence>
<keyword evidence="1" id="KW-0547">Nucleotide-binding</keyword>
<evidence type="ECO:0000313" key="5">
    <source>
        <dbReference type="EMBL" id="XBP94731.1"/>
    </source>
</evidence>
<evidence type="ECO:0000313" key="6">
    <source>
        <dbReference type="EMBL" id="XCH75432.1"/>
    </source>
</evidence>
<dbReference type="Gene3D" id="3.30.420.40">
    <property type="match status" value="2"/>
</dbReference>
<proteinExistence type="predicted"/>
<organism evidence="5">
    <name type="scientific">Micromonospora sp. CCTCC AA 2012012</name>
    <dbReference type="NCBI Taxonomy" id="3111921"/>
    <lineage>
        <taxon>Bacteria</taxon>
        <taxon>Bacillati</taxon>
        <taxon>Actinomycetota</taxon>
        <taxon>Actinomycetes</taxon>
        <taxon>Micromonosporales</taxon>
        <taxon>Micromonosporaceae</taxon>
        <taxon>Micromonospora</taxon>
    </lineage>
</organism>
<dbReference type="Gene3D" id="3.90.640.10">
    <property type="entry name" value="Actin, Chain A, domain 4"/>
    <property type="match status" value="1"/>
</dbReference>
<dbReference type="AlphaFoldDB" id="A0AAU7MDL4"/>
<feature type="transmembrane region" description="Helical" evidence="4">
    <location>
        <begin position="358"/>
        <end position="377"/>
    </location>
</feature>
<feature type="transmembrane region" description="Helical" evidence="4">
    <location>
        <begin position="549"/>
        <end position="569"/>
    </location>
</feature>
<dbReference type="InterPro" id="IPR013126">
    <property type="entry name" value="Hsp_70_fam"/>
</dbReference>
<feature type="transmembrane region" description="Helical" evidence="4">
    <location>
        <begin position="475"/>
        <end position="494"/>
    </location>
</feature>
<feature type="transmembrane region" description="Helical" evidence="4">
    <location>
        <begin position="441"/>
        <end position="463"/>
    </location>
</feature>
<dbReference type="EMBL" id="CP159342">
    <property type="protein sequence ID" value="XCH75432.1"/>
    <property type="molecule type" value="Genomic_DNA"/>
</dbReference>
<evidence type="ECO:0000256" key="1">
    <source>
        <dbReference type="ARBA" id="ARBA00022741"/>
    </source>
</evidence>
<keyword evidence="4" id="KW-1133">Transmembrane helix</keyword>